<evidence type="ECO:0000256" key="11">
    <source>
        <dbReference type="ARBA" id="ARBA00022801"/>
    </source>
</evidence>
<dbReference type="FunFam" id="1.10.3210.10:FF:000011">
    <property type="entry name" value="HD domain-containing protein 2"/>
    <property type="match status" value="1"/>
</dbReference>
<comment type="similarity">
    <text evidence="6">Belongs to the HDDC2 family.</text>
</comment>
<dbReference type="GO" id="GO:0005737">
    <property type="term" value="C:cytoplasm"/>
    <property type="evidence" value="ECO:0007669"/>
    <property type="project" value="TreeGrafter"/>
</dbReference>
<dbReference type="CDD" id="cd00077">
    <property type="entry name" value="HDc"/>
    <property type="match status" value="1"/>
</dbReference>
<dbReference type="InterPro" id="IPR039356">
    <property type="entry name" value="YfbR/HDDC2"/>
</dbReference>
<keyword evidence="17" id="KW-1185">Reference proteome</keyword>
<keyword evidence="11" id="KW-0378">Hydrolase</keyword>
<evidence type="ECO:0000256" key="7">
    <source>
        <dbReference type="ARBA" id="ARBA00011738"/>
    </source>
</evidence>
<feature type="compositionally biased region" description="Basic and acidic residues" evidence="14">
    <location>
        <begin position="191"/>
        <end position="205"/>
    </location>
</feature>
<dbReference type="PANTHER" id="PTHR11845:SF13">
    <property type="entry name" value="5'-DEOXYNUCLEOTIDASE HDDC2"/>
    <property type="match status" value="1"/>
</dbReference>
<comment type="catalytic activity">
    <reaction evidence="1">
        <text>a 2'-deoxyribonucleoside 5'-phosphate + H2O = a 2'-deoxyribonucleoside + phosphate</text>
        <dbReference type="Rhea" id="RHEA:36167"/>
        <dbReference type="ChEBI" id="CHEBI:15377"/>
        <dbReference type="ChEBI" id="CHEBI:18274"/>
        <dbReference type="ChEBI" id="CHEBI:43474"/>
        <dbReference type="ChEBI" id="CHEBI:65317"/>
        <dbReference type="EC" id="3.1.3.89"/>
    </reaction>
</comment>
<evidence type="ECO:0000256" key="14">
    <source>
        <dbReference type="SAM" id="MobiDB-lite"/>
    </source>
</evidence>
<proteinExistence type="inferred from homology"/>
<dbReference type="Pfam" id="PF13023">
    <property type="entry name" value="HD_3"/>
    <property type="match status" value="1"/>
</dbReference>
<dbReference type="SUPFAM" id="SSF109604">
    <property type="entry name" value="HD-domain/PDEase-like"/>
    <property type="match status" value="1"/>
</dbReference>
<evidence type="ECO:0000256" key="13">
    <source>
        <dbReference type="ARBA" id="ARBA00032735"/>
    </source>
</evidence>
<dbReference type="EC" id="3.1.3.89" evidence="8"/>
<name>A0A9P0AXR2_BRAAE</name>
<organism evidence="16 17">
    <name type="scientific">Brassicogethes aeneus</name>
    <name type="common">Rape pollen beetle</name>
    <name type="synonym">Meligethes aeneus</name>
    <dbReference type="NCBI Taxonomy" id="1431903"/>
    <lineage>
        <taxon>Eukaryota</taxon>
        <taxon>Metazoa</taxon>
        <taxon>Ecdysozoa</taxon>
        <taxon>Arthropoda</taxon>
        <taxon>Hexapoda</taxon>
        <taxon>Insecta</taxon>
        <taxon>Pterygota</taxon>
        <taxon>Neoptera</taxon>
        <taxon>Endopterygota</taxon>
        <taxon>Coleoptera</taxon>
        <taxon>Polyphaga</taxon>
        <taxon>Cucujiformia</taxon>
        <taxon>Nitidulidae</taxon>
        <taxon>Meligethinae</taxon>
        <taxon>Brassicogethes</taxon>
    </lineage>
</organism>
<comment type="cofactor">
    <cofactor evidence="3">
        <name>Co(2+)</name>
        <dbReference type="ChEBI" id="CHEBI:48828"/>
    </cofactor>
</comment>
<dbReference type="InterPro" id="IPR006674">
    <property type="entry name" value="HD_domain"/>
</dbReference>
<keyword evidence="10" id="KW-0479">Metal-binding</keyword>
<evidence type="ECO:0000313" key="17">
    <source>
        <dbReference type="Proteomes" id="UP001154078"/>
    </source>
</evidence>
<evidence type="ECO:0000256" key="8">
    <source>
        <dbReference type="ARBA" id="ARBA00012964"/>
    </source>
</evidence>
<protein>
    <recommendedName>
        <fullName evidence="9">5'-deoxynucleotidase HDDC2</fullName>
        <ecNumber evidence="8">3.1.3.89</ecNumber>
    </recommendedName>
    <alternativeName>
        <fullName evidence="13">HD domain-containing protein 2</fullName>
    </alternativeName>
</protein>
<evidence type="ECO:0000256" key="2">
    <source>
        <dbReference type="ARBA" id="ARBA00001936"/>
    </source>
</evidence>
<dbReference type="Proteomes" id="UP001154078">
    <property type="component" value="Chromosome 2"/>
</dbReference>
<comment type="subunit">
    <text evidence="7">Homodimer.</text>
</comment>
<evidence type="ECO:0000256" key="9">
    <source>
        <dbReference type="ARBA" id="ARBA00015933"/>
    </source>
</evidence>
<reference evidence="16" key="1">
    <citation type="submission" date="2021-12" db="EMBL/GenBank/DDBJ databases">
        <authorList>
            <person name="King R."/>
        </authorList>
    </citation>
    <scope>NUCLEOTIDE SEQUENCE</scope>
</reference>
<evidence type="ECO:0000259" key="15">
    <source>
        <dbReference type="SMART" id="SM00471"/>
    </source>
</evidence>
<comment type="cofactor">
    <cofactor evidence="4">
        <name>Mg(2+)</name>
        <dbReference type="ChEBI" id="CHEBI:18420"/>
    </cofactor>
</comment>
<dbReference type="GO" id="GO:0002953">
    <property type="term" value="F:5'-deoxynucleotidase activity"/>
    <property type="evidence" value="ECO:0007669"/>
    <property type="project" value="UniProtKB-EC"/>
</dbReference>
<dbReference type="EMBL" id="OV121133">
    <property type="protein sequence ID" value="CAH0550319.1"/>
    <property type="molecule type" value="Genomic_DNA"/>
</dbReference>
<dbReference type="GO" id="GO:0009159">
    <property type="term" value="P:deoxyribonucleoside monophosphate catabolic process"/>
    <property type="evidence" value="ECO:0007669"/>
    <property type="project" value="UniProtKB-ARBA"/>
</dbReference>
<evidence type="ECO:0000256" key="3">
    <source>
        <dbReference type="ARBA" id="ARBA00001941"/>
    </source>
</evidence>
<dbReference type="OrthoDB" id="10254258at2759"/>
<feature type="domain" description="HD/PDEase" evidence="15">
    <location>
        <begin position="34"/>
        <end position="150"/>
    </location>
</feature>
<evidence type="ECO:0000256" key="5">
    <source>
        <dbReference type="ARBA" id="ARBA00004074"/>
    </source>
</evidence>
<evidence type="ECO:0000256" key="6">
    <source>
        <dbReference type="ARBA" id="ARBA00009999"/>
    </source>
</evidence>
<dbReference type="AlphaFoldDB" id="A0A9P0AXR2"/>
<dbReference type="InterPro" id="IPR003607">
    <property type="entry name" value="HD/PDEase_dom"/>
</dbReference>
<dbReference type="SMART" id="SM00471">
    <property type="entry name" value="HDc"/>
    <property type="match status" value="1"/>
</dbReference>
<evidence type="ECO:0000256" key="4">
    <source>
        <dbReference type="ARBA" id="ARBA00001946"/>
    </source>
</evidence>
<sequence length="216" mass="24915">MESLEPQEVLKFIGFVNNLKHSSRRGWSVLKIKNHESISSHMYGMAMMTFLLGENSKLDRLKCLQLSLVHDLAESIVGDIIPSDNIPEDKKHEMEDEAMKEITSTAGNAAGKLIYDLYKEYEAKETPEAKFVKDLDRFDMLYSATYYEKRDNKPEFLQEFFNSTEGKFNSPYIQKLVNILNDERKELGKSVETEVKNGKKEDNETKSQSIEIKAKE</sequence>
<accession>A0A9P0AXR2</accession>
<dbReference type="PANTHER" id="PTHR11845">
    <property type="entry name" value="5'-DEOXYNUCLEOTIDASE HDDC2"/>
    <property type="match status" value="1"/>
</dbReference>
<evidence type="ECO:0000256" key="12">
    <source>
        <dbReference type="ARBA" id="ARBA00022842"/>
    </source>
</evidence>
<comment type="function">
    <text evidence="5">Catalyzes the dephosphorylation of the nucleoside 5'-monophosphates deoxyadenosine monophosphate (dAMP), deoxycytidine monophosphate (dCMP), deoxyguanosine monophosphate (dGMP) and deoxythymidine monophosphate (dTMP).</text>
</comment>
<gene>
    <name evidence="16" type="ORF">MELIAE_LOCUS3161</name>
</gene>
<comment type="cofactor">
    <cofactor evidence="2">
        <name>Mn(2+)</name>
        <dbReference type="ChEBI" id="CHEBI:29035"/>
    </cofactor>
</comment>
<feature type="region of interest" description="Disordered" evidence="14">
    <location>
        <begin position="191"/>
        <end position="216"/>
    </location>
</feature>
<dbReference type="GO" id="GO:0046872">
    <property type="term" value="F:metal ion binding"/>
    <property type="evidence" value="ECO:0007669"/>
    <property type="project" value="UniProtKB-KW"/>
</dbReference>
<keyword evidence="12" id="KW-0460">Magnesium</keyword>
<dbReference type="Gene3D" id="1.10.3210.10">
    <property type="entry name" value="Hypothetical protein af1432"/>
    <property type="match status" value="1"/>
</dbReference>
<evidence type="ECO:0000313" key="16">
    <source>
        <dbReference type="EMBL" id="CAH0550319.1"/>
    </source>
</evidence>
<evidence type="ECO:0000256" key="10">
    <source>
        <dbReference type="ARBA" id="ARBA00022723"/>
    </source>
</evidence>
<evidence type="ECO:0000256" key="1">
    <source>
        <dbReference type="ARBA" id="ARBA00001638"/>
    </source>
</evidence>